<evidence type="ECO:0000313" key="1">
    <source>
        <dbReference type="EMBL" id="QFQ91781.1"/>
    </source>
</evidence>
<gene>
    <name evidence="1" type="ORF">LM010_10255</name>
</gene>
<dbReference type="AlphaFoldDB" id="A0A5P8JSY6"/>
<reference evidence="1 2" key="1">
    <citation type="submission" date="2019-10" db="EMBL/GenBank/DDBJ databases">
        <title>Genome sequencing of Lactobacillus manihotivorans.</title>
        <authorList>
            <person name="Kim K."/>
        </authorList>
    </citation>
    <scope>NUCLEOTIDE SEQUENCE [LARGE SCALE GENOMIC DNA]</scope>
    <source>
        <strain evidence="1 2">LM010</strain>
    </source>
</reference>
<name>A0A5P8JSY6_9LACO</name>
<dbReference type="EMBL" id="CP045068">
    <property type="protein sequence ID" value="QFQ91781.1"/>
    <property type="molecule type" value="Genomic_DNA"/>
</dbReference>
<organism evidence="1 2">
    <name type="scientific">Lacticaseibacillus manihotivorans</name>
    <dbReference type="NCBI Taxonomy" id="88233"/>
    <lineage>
        <taxon>Bacteria</taxon>
        <taxon>Bacillati</taxon>
        <taxon>Bacillota</taxon>
        <taxon>Bacilli</taxon>
        <taxon>Lactobacillales</taxon>
        <taxon>Lactobacillaceae</taxon>
        <taxon>Lacticaseibacillus</taxon>
    </lineage>
</organism>
<proteinExistence type="predicted"/>
<sequence length="105" mass="12424">MANPTMNFREFDGYMLEGGFKYTMLVMANLEEAKMYLDQAKATGKQKYYEEAYVSQLDALDVAEFEKKYGPTIEPVMNYMPAGVRDWLHGIRKRWRKYVMKIRES</sequence>
<accession>A0A5P8JSY6</accession>
<dbReference type="Proteomes" id="UP000388452">
    <property type="component" value="Chromosome"/>
</dbReference>
<evidence type="ECO:0000313" key="2">
    <source>
        <dbReference type="Proteomes" id="UP000388452"/>
    </source>
</evidence>
<dbReference type="RefSeq" id="WP_054717060.1">
    <property type="nucleotide sequence ID" value="NZ_CP045068.1"/>
</dbReference>
<protein>
    <submittedName>
        <fullName evidence="1">Uncharacterized protein</fullName>
    </submittedName>
</protein>